<dbReference type="OrthoDB" id="2658189at2759"/>
<reference evidence="2 3" key="1">
    <citation type="submission" date="2019-02" db="EMBL/GenBank/DDBJ databases">
        <title>Genome sequencing of the rare red list fungi Phellinidium pouzarii.</title>
        <authorList>
            <person name="Buettner E."/>
            <person name="Kellner H."/>
        </authorList>
    </citation>
    <scope>NUCLEOTIDE SEQUENCE [LARGE SCALE GENOMIC DNA]</scope>
    <source>
        <strain evidence="2 3">DSM 108285</strain>
    </source>
</reference>
<dbReference type="Proteomes" id="UP000308199">
    <property type="component" value="Unassembled WGS sequence"/>
</dbReference>
<dbReference type="Pfam" id="PF17667">
    <property type="entry name" value="Pkinase_fungal"/>
    <property type="match status" value="1"/>
</dbReference>
<evidence type="ECO:0000259" key="1">
    <source>
        <dbReference type="Pfam" id="PF17667"/>
    </source>
</evidence>
<comment type="caution">
    <text evidence="2">The sequence shown here is derived from an EMBL/GenBank/DDBJ whole genome shotgun (WGS) entry which is preliminary data.</text>
</comment>
<evidence type="ECO:0000313" key="3">
    <source>
        <dbReference type="Proteomes" id="UP000308199"/>
    </source>
</evidence>
<dbReference type="PANTHER" id="PTHR38248">
    <property type="entry name" value="FUNK1 6"/>
    <property type="match status" value="1"/>
</dbReference>
<name>A0A4S4KFQ9_9AGAM</name>
<keyword evidence="3" id="KW-1185">Reference proteome</keyword>
<dbReference type="PANTHER" id="PTHR38248:SF2">
    <property type="entry name" value="FUNK1 11"/>
    <property type="match status" value="1"/>
</dbReference>
<organism evidence="2 3">
    <name type="scientific">Phellinidium pouzarii</name>
    <dbReference type="NCBI Taxonomy" id="167371"/>
    <lineage>
        <taxon>Eukaryota</taxon>
        <taxon>Fungi</taxon>
        <taxon>Dikarya</taxon>
        <taxon>Basidiomycota</taxon>
        <taxon>Agaricomycotina</taxon>
        <taxon>Agaricomycetes</taxon>
        <taxon>Hymenochaetales</taxon>
        <taxon>Hymenochaetaceae</taxon>
        <taxon>Phellinidium</taxon>
    </lineage>
</organism>
<gene>
    <name evidence="2" type="ORF">EW145_g7678</name>
</gene>
<evidence type="ECO:0000313" key="2">
    <source>
        <dbReference type="EMBL" id="THG97008.1"/>
    </source>
</evidence>
<sequence>MAGYGEVESGTFIDVPDLLESKLSDTAISRGLGHFIHPNDEHAAAQFSVTAVQILEKLSALIPANPMGTYSTESSEWKYSTSRTKKKLQEEQICDYFNAIADRVCEEYGVASDASGLRKFASMDKPPAGIPMNSKRKPDGVVLDSELSNTEENEADWSDMHAIMRLRVTADSASFNSAFRQILDNARMIFCSQRIRRFVLGVIFISDNTMAFCVFDRSGVLCTERFDIMNDPEKLIRVVVGLLFADLIDLGYDPTVTVRVNEGGDGASKKEVVVALKNVEYTIERTLQCGAINSRTGDDLLPYRT</sequence>
<dbReference type="AlphaFoldDB" id="A0A4S4KFQ9"/>
<dbReference type="InterPro" id="IPR040976">
    <property type="entry name" value="Pkinase_fungal"/>
</dbReference>
<proteinExistence type="predicted"/>
<protein>
    <recommendedName>
        <fullName evidence="1">Fungal-type protein kinase domain-containing protein</fullName>
    </recommendedName>
</protein>
<accession>A0A4S4KFQ9</accession>
<dbReference type="EMBL" id="SGPK01000831">
    <property type="protein sequence ID" value="THG97008.1"/>
    <property type="molecule type" value="Genomic_DNA"/>
</dbReference>
<feature type="domain" description="Fungal-type protein kinase" evidence="1">
    <location>
        <begin position="137"/>
        <end position="261"/>
    </location>
</feature>